<dbReference type="InterPro" id="IPR018460">
    <property type="entry name" value="Battenin_disease_Cln3_subgr"/>
</dbReference>
<dbReference type="SUPFAM" id="SSF103473">
    <property type="entry name" value="MFS general substrate transporter"/>
    <property type="match status" value="1"/>
</dbReference>
<dbReference type="PANTHER" id="PTHR10981">
    <property type="entry name" value="BATTENIN"/>
    <property type="match status" value="1"/>
</dbReference>
<evidence type="ECO:0000256" key="3">
    <source>
        <dbReference type="ARBA" id="ARBA00022448"/>
    </source>
</evidence>
<keyword evidence="7 8" id="KW-0472">Membrane</keyword>
<dbReference type="OrthoDB" id="5965864at2759"/>
<reference evidence="10 11" key="1">
    <citation type="submission" date="2016-05" db="EMBL/GenBank/DDBJ databases">
        <title>A degradative enzymes factory behind the ericoid mycorrhizal symbiosis.</title>
        <authorList>
            <consortium name="DOE Joint Genome Institute"/>
            <person name="Martino E."/>
            <person name="Morin E."/>
            <person name="Grelet G."/>
            <person name="Kuo A."/>
            <person name="Kohler A."/>
            <person name="Daghino S."/>
            <person name="Barry K."/>
            <person name="Choi C."/>
            <person name="Cichocki N."/>
            <person name="Clum A."/>
            <person name="Copeland A."/>
            <person name="Hainaut M."/>
            <person name="Haridas S."/>
            <person name="Labutti K."/>
            <person name="Lindquist E."/>
            <person name="Lipzen A."/>
            <person name="Khouja H.-R."/>
            <person name="Murat C."/>
            <person name="Ohm R."/>
            <person name="Olson A."/>
            <person name="Spatafora J."/>
            <person name="Veneault-Fourrey C."/>
            <person name="Henrissat B."/>
            <person name="Grigoriev I."/>
            <person name="Martin F."/>
            <person name="Perotto S."/>
        </authorList>
    </citation>
    <scope>NUCLEOTIDE SEQUENCE [LARGE SCALE GENOMIC DNA]</scope>
    <source>
        <strain evidence="10 11">UAMH 7357</strain>
    </source>
</reference>
<feature type="transmembrane region" description="Helical" evidence="8">
    <location>
        <begin position="339"/>
        <end position="357"/>
    </location>
</feature>
<evidence type="ECO:0000256" key="2">
    <source>
        <dbReference type="ARBA" id="ARBA00007467"/>
    </source>
</evidence>
<feature type="region of interest" description="Disordered" evidence="9">
    <location>
        <begin position="263"/>
        <end position="290"/>
    </location>
</feature>
<dbReference type="PRINTS" id="PR01315">
    <property type="entry name" value="BATTENIN"/>
</dbReference>
<evidence type="ECO:0000256" key="4">
    <source>
        <dbReference type="ARBA" id="ARBA00022692"/>
    </source>
</evidence>
<comment type="subcellular location">
    <subcellularLocation>
        <location evidence="1">Endomembrane system</location>
        <topology evidence="1">Multi-pass membrane protein</topology>
    </subcellularLocation>
    <subcellularLocation>
        <location evidence="8">Vacuole membrane</location>
        <topology evidence="8">Multi-pass membrane protein</topology>
    </subcellularLocation>
</comment>
<dbReference type="EMBL" id="KZ613477">
    <property type="protein sequence ID" value="PMD22470.1"/>
    <property type="molecule type" value="Genomic_DNA"/>
</dbReference>
<gene>
    <name evidence="10" type="ORF">NA56DRAFT_598104</name>
</gene>
<name>A0A2J6Q873_9HELO</name>
<feature type="transmembrane region" description="Helical" evidence="8">
    <location>
        <begin position="394"/>
        <end position="413"/>
    </location>
</feature>
<feature type="transmembrane region" description="Helical" evidence="8">
    <location>
        <begin position="79"/>
        <end position="99"/>
    </location>
</feature>
<dbReference type="GO" id="GO:0012505">
    <property type="term" value="C:endomembrane system"/>
    <property type="evidence" value="ECO:0007669"/>
    <property type="project" value="UniProtKB-SubCell"/>
</dbReference>
<dbReference type="InterPro" id="IPR036259">
    <property type="entry name" value="MFS_trans_sf"/>
</dbReference>
<feature type="transmembrane region" description="Helical" evidence="8">
    <location>
        <begin position="369"/>
        <end position="388"/>
    </location>
</feature>
<evidence type="ECO:0000313" key="10">
    <source>
        <dbReference type="EMBL" id="PMD22470.1"/>
    </source>
</evidence>
<evidence type="ECO:0000256" key="9">
    <source>
        <dbReference type="SAM" id="MobiDB-lite"/>
    </source>
</evidence>
<dbReference type="STRING" id="1745343.A0A2J6Q873"/>
<keyword evidence="4 8" id="KW-0812">Transmembrane</keyword>
<protein>
    <recommendedName>
        <fullName evidence="8">Protein BTN</fullName>
    </recommendedName>
</protein>
<feature type="transmembrane region" description="Helical" evidence="8">
    <location>
        <begin position="135"/>
        <end position="156"/>
    </location>
</feature>
<feature type="transmembrane region" description="Helical" evidence="8">
    <location>
        <begin position="106"/>
        <end position="129"/>
    </location>
</feature>
<keyword evidence="8" id="KW-0926">Vacuole</keyword>
<evidence type="ECO:0000256" key="7">
    <source>
        <dbReference type="ARBA" id="ARBA00023136"/>
    </source>
</evidence>
<feature type="compositionally biased region" description="Polar residues" evidence="9">
    <location>
        <begin position="272"/>
        <end position="282"/>
    </location>
</feature>
<dbReference type="Pfam" id="PF02487">
    <property type="entry name" value="CLN3"/>
    <property type="match status" value="1"/>
</dbReference>
<feature type="transmembrane region" description="Helical" evidence="8">
    <location>
        <begin position="168"/>
        <end position="189"/>
    </location>
</feature>
<evidence type="ECO:0000313" key="11">
    <source>
        <dbReference type="Proteomes" id="UP000235672"/>
    </source>
</evidence>
<dbReference type="GO" id="GO:0006865">
    <property type="term" value="P:amino acid transport"/>
    <property type="evidence" value="ECO:0007669"/>
    <property type="project" value="UniProtKB-KW"/>
</dbReference>
<keyword evidence="11" id="KW-1185">Reference proteome</keyword>
<proteinExistence type="inferred from homology"/>
<dbReference type="GO" id="GO:0051453">
    <property type="term" value="P:regulation of intracellular pH"/>
    <property type="evidence" value="ECO:0007669"/>
    <property type="project" value="TreeGrafter"/>
</dbReference>
<evidence type="ECO:0000256" key="8">
    <source>
        <dbReference type="RuleBase" id="RU361113"/>
    </source>
</evidence>
<dbReference type="GO" id="GO:0005774">
    <property type="term" value="C:vacuolar membrane"/>
    <property type="evidence" value="ECO:0007669"/>
    <property type="project" value="UniProtKB-SubCell"/>
</dbReference>
<evidence type="ECO:0000256" key="6">
    <source>
        <dbReference type="ARBA" id="ARBA00022989"/>
    </source>
</evidence>
<keyword evidence="3" id="KW-0813">Transport</keyword>
<keyword evidence="5" id="KW-0029">Amino-acid transport</keyword>
<evidence type="ECO:0000256" key="1">
    <source>
        <dbReference type="ARBA" id="ARBA00004127"/>
    </source>
</evidence>
<dbReference type="InterPro" id="IPR003492">
    <property type="entry name" value="Battenin_disease_Cln3"/>
</dbReference>
<feature type="transmembrane region" description="Helical" evidence="8">
    <location>
        <begin position="201"/>
        <end position="219"/>
    </location>
</feature>
<dbReference type="PIRSF" id="PIRSF015974">
    <property type="entry name" value="CLN3_BTN1"/>
    <property type="match status" value="1"/>
</dbReference>
<comment type="similarity">
    <text evidence="2 8">Belongs to the battenin family.</text>
</comment>
<sequence>MAYGTIMNRSPSSSGFLPLPGSPGSSWAIYKARFRSLFQGADASVLVAFWLFGVINNVCYVIILSAAVDLVGPSVPKGVVLLADVLPSFLTKLVAPYFIHAIPYSLRIIIMCALSTGGMFLIALTPSVTKDGGSIGLKLFGVGIASLSSGMGELSMLGLTHYYGHFSLAAWGSGTGGAGLIGAGLYVFLTDTLKLSIKNSLLTSAYLPFIMPLAFFLILPQGPLRRAHDKKGYTDIPQISIEDEDIRDLPVDVAAEALLAPGPPSQAAEAYTSHSPRPSSPTLGEPTKPTFANNLRRARRLFFPYMLPLLLVYIAEYTINQGVAPTLLFPIEDTPFTEYRQFYPMYAFLYQLGVFISRSSVSFFRIHNLYLPSLLQVANLILLLAHSLHPLLSLYPLFALILWEGLLGGAVYVNTFAEIMSSVPDVDREFSLGATSVSDSGGICVASLIGMVIEGRLCEWNIRRGRGWCRSLGS</sequence>
<feature type="transmembrane region" description="Helical" evidence="8">
    <location>
        <begin position="43"/>
        <end position="67"/>
    </location>
</feature>
<keyword evidence="6 8" id="KW-1133">Transmembrane helix</keyword>
<dbReference type="AlphaFoldDB" id="A0A2J6Q873"/>
<evidence type="ECO:0000256" key="5">
    <source>
        <dbReference type="ARBA" id="ARBA00022970"/>
    </source>
</evidence>
<feature type="transmembrane region" description="Helical" evidence="8">
    <location>
        <begin position="301"/>
        <end position="319"/>
    </location>
</feature>
<dbReference type="Proteomes" id="UP000235672">
    <property type="component" value="Unassembled WGS sequence"/>
</dbReference>
<accession>A0A2J6Q873</accession>
<dbReference type="PANTHER" id="PTHR10981:SF0">
    <property type="entry name" value="BATTENIN"/>
    <property type="match status" value="1"/>
</dbReference>
<organism evidence="10 11">
    <name type="scientific">Hyaloscypha hepaticicola</name>
    <dbReference type="NCBI Taxonomy" id="2082293"/>
    <lineage>
        <taxon>Eukaryota</taxon>
        <taxon>Fungi</taxon>
        <taxon>Dikarya</taxon>
        <taxon>Ascomycota</taxon>
        <taxon>Pezizomycotina</taxon>
        <taxon>Leotiomycetes</taxon>
        <taxon>Helotiales</taxon>
        <taxon>Hyaloscyphaceae</taxon>
        <taxon>Hyaloscypha</taxon>
    </lineage>
</organism>